<reference evidence="11 12" key="1">
    <citation type="submission" date="2022-05" db="EMBL/GenBank/DDBJ databases">
        <authorList>
            <consortium name="Genoscope - CEA"/>
            <person name="William W."/>
        </authorList>
    </citation>
    <scope>NUCLEOTIDE SEQUENCE [LARGE SCALE GENOMIC DNA]</scope>
</reference>
<evidence type="ECO:0000256" key="6">
    <source>
        <dbReference type="ARBA" id="ARBA00023170"/>
    </source>
</evidence>
<evidence type="ECO:0000256" key="3">
    <source>
        <dbReference type="ARBA" id="ARBA00022989"/>
    </source>
</evidence>
<dbReference type="Pfam" id="PF00001">
    <property type="entry name" value="7tm_1"/>
    <property type="match status" value="1"/>
</dbReference>
<sequence>MANNSQIGSSSHDPLGRSHSEIGLVVALSILISLTSFLGNFLVVYVIHRDSRLKSLTNIFIQNLALTDIAMALLVMPYWVISLYTGTWIFSERWCEIQGVIQTTLGTASILTMGLIAFNRYFRVVKPEQLYSRLFPSKKMALVYCAFIWIASVLLATPPLYGWGKMVYIPSYGACTFNRKVEDISYVIILMNGVHNTTTAAIFYCYYKIYKTLKESRQNLNAHGATSSERPRTDIRVLKTSFTVVCVFLILWGPVTVVVMMESAEYFVPREFSTAVFFLVFTTSLVNPIIYGVMNPQLRTAFKGALSFGRVSFFSFGP</sequence>
<feature type="transmembrane region" description="Helical" evidence="9">
    <location>
        <begin position="142"/>
        <end position="164"/>
    </location>
</feature>
<gene>
    <name evidence="11" type="ORF">PEVE_00031870</name>
</gene>
<comment type="similarity">
    <text evidence="8">Belongs to the G-protein coupled receptor 1 family.</text>
</comment>
<keyword evidence="5 9" id="KW-0472">Membrane</keyword>
<dbReference type="SUPFAM" id="SSF81321">
    <property type="entry name" value="Family A G protein-coupled receptor-like"/>
    <property type="match status" value="1"/>
</dbReference>
<evidence type="ECO:0000256" key="5">
    <source>
        <dbReference type="ARBA" id="ARBA00023136"/>
    </source>
</evidence>
<dbReference type="InterPro" id="IPR000276">
    <property type="entry name" value="GPCR_Rhodpsn"/>
</dbReference>
<dbReference type="EMBL" id="CALNXI010000046">
    <property type="protein sequence ID" value="CAH3016711.1"/>
    <property type="molecule type" value="Genomic_DNA"/>
</dbReference>
<protein>
    <recommendedName>
        <fullName evidence="10">G-protein coupled receptors family 1 profile domain-containing protein</fullName>
    </recommendedName>
</protein>
<dbReference type="PROSITE" id="PS00237">
    <property type="entry name" value="G_PROTEIN_RECEP_F1_1"/>
    <property type="match status" value="1"/>
</dbReference>
<feature type="transmembrane region" description="Helical" evidence="9">
    <location>
        <begin position="240"/>
        <end position="260"/>
    </location>
</feature>
<evidence type="ECO:0000256" key="7">
    <source>
        <dbReference type="ARBA" id="ARBA00023224"/>
    </source>
</evidence>
<dbReference type="Gene3D" id="1.20.1070.10">
    <property type="entry name" value="Rhodopsin 7-helix transmembrane proteins"/>
    <property type="match status" value="1"/>
</dbReference>
<dbReference type="Proteomes" id="UP001159427">
    <property type="component" value="Unassembled WGS sequence"/>
</dbReference>
<keyword evidence="7 8" id="KW-0807">Transducer</keyword>
<evidence type="ECO:0000256" key="2">
    <source>
        <dbReference type="ARBA" id="ARBA00022692"/>
    </source>
</evidence>
<comment type="caution">
    <text evidence="11">The sequence shown here is derived from an EMBL/GenBank/DDBJ whole genome shotgun (WGS) entry which is preliminary data.</text>
</comment>
<feature type="transmembrane region" description="Helical" evidence="9">
    <location>
        <begin position="272"/>
        <end position="293"/>
    </location>
</feature>
<dbReference type="InterPro" id="IPR050125">
    <property type="entry name" value="GPCR_opsins"/>
</dbReference>
<dbReference type="PANTHER" id="PTHR24240">
    <property type="entry name" value="OPSIN"/>
    <property type="match status" value="1"/>
</dbReference>
<dbReference type="CDD" id="cd00637">
    <property type="entry name" value="7tm_classA_rhodopsin-like"/>
    <property type="match status" value="1"/>
</dbReference>
<evidence type="ECO:0000256" key="4">
    <source>
        <dbReference type="ARBA" id="ARBA00023040"/>
    </source>
</evidence>
<organism evidence="11 12">
    <name type="scientific">Porites evermanni</name>
    <dbReference type="NCBI Taxonomy" id="104178"/>
    <lineage>
        <taxon>Eukaryota</taxon>
        <taxon>Metazoa</taxon>
        <taxon>Cnidaria</taxon>
        <taxon>Anthozoa</taxon>
        <taxon>Hexacorallia</taxon>
        <taxon>Scleractinia</taxon>
        <taxon>Fungiina</taxon>
        <taxon>Poritidae</taxon>
        <taxon>Porites</taxon>
    </lineage>
</organism>
<accession>A0ABN8LRG8</accession>
<evidence type="ECO:0000313" key="12">
    <source>
        <dbReference type="Proteomes" id="UP001159427"/>
    </source>
</evidence>
<dbReference type="PRINTS" id="PR00237">
    <property type="entry name" value="GPCRRHODOPSN"/>
</dbReference>
<dbReference type="PROSITE" id="PS50262">
    <property type="entry name" value="G_PROTEIN_RECEP_F1_2"/>
    <property type="match status" value="1"/>
</dbReference>
<feature type="transmembrane region" description="Helical" evidence="9">
    <location>
        <begin position="59"/>
        <end position="80"/>
    </location>
</feature>
<dbReference type="InterPro" id="IPR017452">
    <property type="entry name" value="GPCR_Rhodpsn_7TM"/>
</dbReference>
<keyword evidence="3 9" id="KW-1133">Transmembrane helix</keyword>
<proteinExistence type="inferred from homology"/>
<evidence type="ECO:0000259" key="10">
    <source>
        <dbReference type="PROSITE" id="PS50262"/>
    </source>
</evidence>
<feature type="domain" description="G-protein coupled receptors family 1 profile" evidence="10">
    <location>
        <begin position="39"/>
        <end position="291"/>
    </location>
</feature>
<comment type="subcellular location">
    <subcellularLocation>
        <location evidence="1">Membrane</location>
        <topology evidence="1">Multi-pass membrane protein</topology>
    </subcellularLocation>
</comment>
<name>A0ABN8LRG8_9CNID</name>
<keyword evidence="2 8" id="KW-0812">Transmembrane</keyword>
<feature type="transmembrane region" description="Helical" evidence="9">
    <location>
        <begin position="22"/>
        <end position="47"/>
    </location>
</feature>
<keyword evidence="12" id="KW-1185">Reference proteome</keyword>
<evidence type="ECO:0000256" key="8">
    <source>
        <dbReference type="RuleBase" id="RU000688"/>
    </source>
</evidence>
<keyword evidence="6 8" id="KW-0675">Receptor</keyword>
<evidence type="ECO:0000313" key="11">
    <source>
        <dbReference type="EMBL" id="CAH3016711.1"/>
    </source>
</evidence>
<keyword evidence="4 8" id="KW-0297">G-protein coupled receptor</keyword>
<feature type="transmembrane region" description="Helical" evidence="9">
    <location>
        <begin position="100"/>
        <end position="122"/>
    </location>
</feature>
<feature type="transmembrane region" description="Helical" evidence="9">
    <location>
        <begin position="184"/>
        <end position="207"/>
    </location>
</feature>
<evidence type="ECO:0000256" key="9">
    <source>
        <dbReference type="SAM" id="Phobius"/>
    </source>
</evidence>
<evidence type="ECO:0000256" key="1">
    <source>
        <dbReference type="ARBA" id="ARBA00004141"/>
    </source>
</evidence>